<dbReference type="Gene3D" id="2.10.25.10">
    <property type="entry name" value="Laminin"/>
    <property type="match status" value="2"/>
</dbReference>
<dbReference type="SMART" id="SM00179">
    <property type="entry name" value="EGF_CA"/>
    <property type="match status" value="3"/>
</dbReference>
<evidence type="ECO:0000313" key="12">
    <source>
        <dbReference type="EMBL" id="EDO43765.1"/>
    </source>
</evidence>
<dbReference type="InterPro" id="IPR001881">
    <property type="entry name" value="EGF-like_Ca-bd_dom"/>
</dbReference>
<keyword evidence="6" id="KW-1015">Disulfide bond</keyword>
<dbReference type="InterPro" id="IPR000483">
    <property type="entry name" value="Cys-rich_flank_reg_C"/>
</dbReference>
<dbReference type="PROSITE" id="PS01187">
    <property type="entry name" value="EGF_CA"/>
    <property type="match status" value="1"/>
</dbReference>
<dbReference type="SUPFAM" id="SSF57184">
    <property type="entry name" value="Growth factor receptor domain"/>
    <property type="match status" value="1"/>
</dbReference>
<keyword evidence="7" id="KW-0325">Glycoprotein</keyword>
<dbReference type="InterPro" id="IPR049883">
    <property type="entry name" value="NOTCH1_EGF-like"/>
</dbReference>
<dbReference type="HOGENOM" id="CLU_698900_0_0_1"/>
<dbReference type="InterPro" id="IPR000742">
    <property type="entry name" value="EGF"/>
</dbReference>
<name>A7RXF2_NEMVE</name>
<dbReference type="Gene3D" id="3.80.10.10">
    <property type="entry name" value="Ribonuclease Inhibitor"/>
    <property type="match status" value="1"/>
</dbReference>
<keyword evidence="4" id="KW-0732">Signal</keyword>
<dbReference type="PANTHER" id="PTHR24034">
    <property type="entry name" value="EGF-LIKE DOMAIN-CONTAINING PROTEIN"/>
    <property type="match status" value="1"/>
</dbReference>
<feature type="domain" description="EGF-like" evidence="11">
    <location>
        <begin position="213"/>
        <end position="254"/>
    </location>
</feature>
<comment type="caution">
    <text evidence="8">Lacks conserved residue(s) required for the propagation of feature annotation.</text>
</comment>
<sequence>MTSQLLVEAVGCTRDQMVPQHAAVSFVLICVLQNLCQGQECVSLNNKEVKCENWEHFPTFGPQHLNAHLLDLSHNKMTAINREAFPSDQQLKQSAAIGGVYLHGNPWDCTCNLQWLVDALQTGMLKSLGKSAECATPELLRGKALMELARHEYCFNPECAHCDDAARCVKKPNRHECVCRPNYKGNGIFCAGILSPPSQALTLYHCVIVMSVDIDECADKSTHDCKKNEICENFAGGFECICPDGFTVTEGVCKDVDECKPPPVGCGPALGMCLNTIGSYKCNCHAGLKFVIGRGCVDTGWFGEGMGGGGMLLLCRVHLCLPLGLSYVVIVIVLIDVLCRRHSKQKEEKALTMAPMAMAAPMDYAYMDLPQTPEGGEEEDAEWGGGEDVDDMDDF</sequence>
<evidence type="ECO:0000256" key="7">
    <source>
        <dbReference type="ARBA" id="ARBA00023180"/>
    </source>
</evidence>
<feature type="transmembrane region" description="Helical" evidence="10">
    <location>
        <begin position="321"/>
        <end position="339"/>
    </location>
</feature>
<evidence type="ECO:0000256" key="6">
    <source>
        <dbReference type="ARBA" id="ARBA00023157"/>
    </source>
</evidence>
<dbReference type="InterPro" id="IPR018097">
    <property type="entry name" value="EGF_Ca-bd_CS"/>
</dbReference>
<evidence type="ECO:0000256" key="1">
    <source>
        <dbReference type="ARBA" id="ARBA00006373"/>
    </source>
</evidence>
<evidence type="ECO:0000256" key="8">
    <source>
        <dbReference type="PROSITE-ProRule" id="PRU00076"/>
    </source>
</evidence>
<dbReference type="EMBL" id="DS469550">
    <property type="protein sequence ID" value="EDO43765.1"/>
    <property type="molecule type" value="Genomic_DNA"/>
</dbReference>
<dbReference type="InterPro" id="IPR009017">
    <property type="entry name" value="GFP"/>
</dbReference>
<dbReference type="OMA" id="AVCINTH"/>
<dbReference type="PROSITE" id="PS00010">
    <property type="entry name" value="ASX_HYDROXYL"/>
    <property type="match status" value="2"/>
</dbReference>
<dbReference type="CDD" id="cd00054">
    <property type="entry name" value="EGF_CA"/>
    <property type="match status" value="2"/>
</dbReference>
<evidence type="ECO:0000256" key="5">
    <source>
        <dbReference type="ARBA" id="ARBA00022737"/>
    </source>
</evidence>
<dbReference type="FunFam" id="2.10.25.10:FF:000005">
    <property type="entry name" value="Fibrillin 2"/>
    <property type="match status" value="1"/>
</dbReference>
<organism evidence="12 13">
    <name type="scientific">Nematostella vectensis</name>
    <name type="common">Starlet sea anemone</name>
    <dbReference type="NCBI Taxonomy" id="45351"/>
    <lineage>
        <taxon>Eukaryota</taxon>
        <taxon>Metazoa</taxon>
        <taxon>Cnidaria</taxon>
        <taxon>Anthozoa</taxon>
        <taxon>Hexacorallia</taxon>
        <taxon>Actiniaria</taxon>
        <taxon>Edwardsiidae</taxon>
        <taxon>Nematostella</taxon>
    </lineage>
</organism>
<dbReference type="InterPro" id="IPR000152">
    <property type="entry name" value="EGF-type_Asp/Asn_hydroxyl_site"/>
</dbReference>
<comment type="similarity">
    <text evidence="1">Belongs to the EGF domain peptide family.</text>
</comment>
<keyword evidence="13" id="KW-1185">Reference proteome</keyword>
<evidence type="ECO:0000256" key="10">
    <source>
        <dbReference type="SAM" id="Phobius"/>
    </source>
</evidence>
<dbReference type="SUPFAM" id="SSF52058">
    <property type="entry name" value="L domain-like"/>
    <property type="match status" value="1"/>
</dbReference>
<dbReference type="PROSITE" id="PS01186">
    <property type="entry name" value="EGF_2"/>
    <property type="match status" value="1"/>
</dbReference>
<keyword evidence="2 8" id="KW-0245">EGF-like domain</keyword>
<dbReference type="STRING" id="45351.A7RXF2"/>
<accession>A7RXF2</accession>
<protein>
    <recommendedName>
        <fullName evidence="11">EGF-like domain-containing protein</fullName>
    </recommendedName>
</protein>
<dbReference type="GO" id="GO:0005509">
    <property type="term" value="F:calcium ion binding"/>
    <property type="evidence" value="ECO:0007669"/>
    <property type="project" value="InterPro"/>
</dbReference>
<dbReference type="PROSITE" id="PS50026">
    <property type="entry name" value="EGF_3"/>
    <property type="match status" value="1"/>
</dbReference>
<evidence type="ECO:0000256" key="4">
    <source>
        <dbReference type="ARBA" id="ARBA00022729"/>
    </source>
</evidence>
<dbReference type="InterPro" id="IPR009030">
    <property type="entry name" value="Growth_fac_rcpt_cys_sf"/>
</dbReference>
<proteinExistence type="inferred from homology"/>
<dbReference type="InParanoid" id="A7RXF2"/>
<dbReference type="InterPro" id="IPR050751">
    <property type="entry name" value="ECM_structural_protein"/>
</dbReference>
<keyword evidence="10" id="KW-0472">Membrane</keyword>
<evidence type="ECO:0000256" key="2">
    <source>
        <dbReference type="ARBA" id="ARBA00022536"/>
    </source>
</evidence>
<evidence type="ECO:0000256" key="9">
    <source>
        <dbReference type="SAM" id="MobiDB-lite"/>
    </source>
</evidence>
<dbReference type="SMART" id="SM00181">
    <property type="entry name" value="EGF"/>
    <property type="match status" value="3"/>
</dbReference>
<reference evidence="12 13" key="1">
    <citation type="journal article" date="2007" name="Science">
        <title>Sea anemone genome reveals ancestral eumetazoan gene repertoire and genomic organization.</title>
        <authorList>
            <person name="Putnam N.H."/>
            <person name="Srivastava M."/>
            <person name="Hellsten U."/>
            <person name="Dirks B."/>
            <person name="Chapman J."/>
            <person name="Salamov A."/>
            <person name="Terry A."/>
            <person name="Shapiro H."/>
            <person name="Lindquist E."/>
            <person name="Kapitonov V.V."/>
            <person name="Jurka J."/>
            <person name="Genikhovich G."/>
            <person name="Grigoriev I.V."/>
            <person name="Lucas S.M."/>
            <person name="Steele R.E."/>
            <person name="Finnerty J.R."/>
            <person name="Technau U."/>
            <person name="Martindale M.Q."/>
            <person name="Rokhsar D.S."/>
        </authorList>
    </citation>
    <scope>NUCLEOTIDE SEQUENCE [LARGE SCALE GENOMIC DNA]</scope>
    <source>
        <strain evidence="13">CH2 X CH6</strain>
    </source>
</reference>
<dbReference type="AlphaFoldDB" id="A7RXF2"/>
<keyword evidence="10" id="KW-1133">Transmembrane helix</keyword>
<keyword evidence="10" id="KW-0812">Transmembrane</keyword>
<evidence type="ECO:0000256" key="3">
    <source>
        <dbReference type="ARBA" id="ARBA00022614"/>
    </source>
</evidence>
<dbReference type="Pfam" id="PF07645">
    <property type="entry name" value="EGF_CA"/>
    <property type="match status" value="2"/>
</dbReference>
<keyword evidence="3" id="KW-0433">Leucine-rich repeat</keyword>
<feature type="region of interest" description="Disordered" evidence="9">
    <location>
        <begin position="370"/>
        <end position="395"/>
    </location>
</feature>
<evidence type="ECO:0000313" key="13">
    <source>
        <dbReference type="Proteomes" id="UP000001593"/>
    </source>
</evidence>
<gene>
    <name evidence="12" type="ORF">NEMVEDRAFT_v1g203583</name>
</gene>
<dbReference type="PhylomeDB" id="A7RXF2"/>
<dbReference type="InterPro" id="IPR032675">
    <property type="entry name" value="LRR_dom_sf"/>
</dbReference>
<keyword evidence="5" id="KW-0677">Repeat</keyword>
<dbReference type="Gene3D" id="2.40.155.10">
    <property type="entry name" value="Green fluorescent protein"/>
    <property type="match status" value="1"/>
</dbReference>
<dbReference type="PANTHER" id="PTHR24034:SF200">
    <property type="entry name" value="EGF-LIKE AND EMI DOMAIN-CONTAINING PROTEIN 1"/>
    <property type="match status" value="1"/>
</dbReference>
<evidence type="ECO:0000259" key="11">
    <source>
        <dbReference type="PROSITE" id="PS50026"/>
    </source>
</evidence>
<feature type="compositionally biased region" description="Acidic residues" evidence="9">
    <location>
        <begin position="375"/>
        <end position="395"/>
    </location>
</feature>
<dbReference type="Proteomes" id="UP000001593">
    <property type="component" value="Unassembled WGS sequence"/>
</dbReference>
<dbReference type="SMART" id="SM00082">
    <property type="entry name" value="LRRCT"/>
    <property type="match status" value="1"/>
</dbReference>